<feature type="non-terminal residue" evidence="2">
    <location>
        <position position="54"/>
    </location>
</feature>
<feature type="transmembrane region" description="Helical" evidence="1">
    <location>
        <begin position="20"/>
        <end position="45"/>
    </location>
</feature>
<keyword evidence="3" id="KW-1185">Reference proteome</keyword>
<evidence type="ECO:0000313" key="3">
    <source>
        <dbReference type="Proteomes" id="UP001162483"/>
    </source>
</evidence>
<proteinExistence type="predicted"/>
<accession>A0ABN9B1P3</accession>
<keyword evidence="1" id="KW-1133">Transmembrane helix</keyword>
<sequence length="54" mass="6313">MCFLIAKFGLPRPVSICGRWVVLLNVYIFSLSPGFLQVWCCLVLYGQRWCLWIC</sequence>
<organism evidence="2 3">
    <name type="scientific">Staurois parvus</name>
    <dbReference type="NCBI Taxonomy" id="386267"/>
    <lineage>
        <taxon>Eukaryota</taxon>
        <taxon>Metazoa</taxon>
        <taxon>Chordata</taxon>
        <taxon>Craniata</taxon>
        <taxon>Vertebrata</taxon>
        <taxon>Euteleostomi</taxon>
        <taxon>Amphibia</taxon>
        <taxon>Batrachia</taxon>
        <taxon>Anura</taxon>
        <taxon>Neobatrachia</taxon>
        <taxon>Ranoidea</taxon>
        <taxon>Ranidae</taxon>
        <taxon>Staurois</taxon>
    </lineage>
</organism>
<dbReference type="Proteomes" id="UP001162483">
    <property type="component" value="Unassembled WGS sequence"/>
</dbReference>
<name>A0ABN9B1P3_9NEOB</name>
<evidence type="ECO:0000313" key="2">
    <source>
        <dbReference type="EMBL" id="CAI9541380.1"/>
    </source>
</evidence>
<evidence type="ECO:0008006" key="4">
    <source>
        <dbReference type="Google" id="ProtNLM"/>
    </source>
</evidence>
<gene>
    <name evidence="2" type="ORF">SPARVUS_LOCUS1914045</name>
</gene>
<keyword evidence="1" id="KW-0472">Membrane</keyword>
<keyword evidence="1" id="KW-0812">Transmembrane</keyword>
<protein>
    <recommendedName>
        <fullName evidence="4">NADH dehydrogenase subunit 1</fullName>
    </recommendedName>
</protein>
<reference evidence="2" key="1">
    <citation type="submission" date="2023-05" db="EMBL/GenBank/DDBJ databases">
        <authorList>
            <person name="Stuckert A."/>
        </authorList>
    </citation>
    <scope>NUCLEOTIDE SEQUENCE</scope>
</reference>
<evidence type="ECO:0000256" key="1">
    <source>
        <dbReference type="SAM" id="Phobius"/>
    </source>
</evidence>
<dbReference type="EMBL" id="CATNWA010001879">
    <property type="protein sequence ID" value="CAI9541380.1"/>
    <property type="molecule type" value="Genomic_DNA"/>
</dbReference>
<comment type="caution">
    <text evidence="2">The sequence shown here is derived from an EMBL/GenBank/DDBJ whole genome shotgun (WGS) entry which is preliminary data.</text>
</comment>